<evidence type="ECO:0000256" key="1">
    <source>
        <dbReference type="SAM" id="Phobius"/>
    </source>
</evidence>
<name>A0A0F9GZR4_9ZZZZ</name>
<dbReference type="EMBL" id="LAZR01026484">
    <property type="protein sequence ID" value="KKL68582.1"/>
    <property type="molecule type" value="Genomic_DNA"/>
</dbReference>
<keyword evidence="1" id="KW-0472">Membrane</keyword>
<reference evidence="2" key="1">
    <citation type="journal article" date="2015" name="Nature">
        <title>Complex archaea that bridge the gap between prokaryotes and eukaryotes.</title>
        <authorList>
            <person name="Spang A."/>
            <person name="Saw J.H."/>
            <person name="Jorgensen S.L."/>
            <person name="Zaremba-Niedzwiedzka K."/>
            <person name="Martijn J."/>
            <person name="Lind A.E."/>
            <person name="van Eijk R."/>
            <person name="Schleper C."/>
            <person name="Guy L."/>
            <person name="Ettema T.J."/>
        </authorList>
    </citation>
    <scope>NUCLEOTIDE SEQUENCE</scope>
</reference>
<evidence type="ECO:0000313" key="2">
    <source>
        <dbReference type="EMBL" id="KKL68582.1"/>
    </source>
</evidence>
<feature type="transmembrane region" description="Helical" evidence="1">
    <location>
        <begin position="6"/>
        <end position="31"/>
    </location>
</feature>
<proteinExistence type="predicted"/>
<gene>
    <name evidence="2" type="ORF">LCGC14_2123520</name>
</gene>
<organism evidence="2">
    <name type="scientific">marine sediment metagenome</name>
    <dbReference type="NCBI Taxonomy" id="412755"/>
    <lineage>
        <taxon>unclassified sequences</taxon>
        <taxon>metagenomes</taxon>
        <taxon>ecological metagenomes</taxon>
    </lineage>
</organism>
<feature type="non-terminal residue" evidence="2">
    <location>
        <position position="1"/>
    </location>
</feature>
<comment type="caution">
    <text evidence="2">The sequence shown here is derived from an EMBL/GenBank/DDBJ whole genome shotgun (WGS) entry which is preliminary data.</text>
</comment>
<keyword evidence="1" id="KW-0812">Transmembrane</keyword>
<keyword evidence="1" id="KW-1133">Transmembrane helix</keyword>
<sequence length="146" mass="15432">DLGSAIVLPPLLFAVVFASGARVLHLAAIAFTGAGSRSHTRHAGQFPNGPIGSPHTPHSFTCRTWNSRTNVAKEFTGKIDVVFSDFMILWLTDDEAVAFSEGANQTGAIVQHATCNGIDGRDLAYWVALIPGDTFVDICAGYAVAS</sequence>
<dbReference type="AlphaFoldDB" id="A0A0F9GZR4"/>
<protein>
    <submittedName>
        <fullName evidence="2">Uncharacterized protein</fullName>
    </submittedName>
</protein>
<accession>A0A0F9GZR4</accession>